<organism evidence="1 2">
    <name type="scientific">Acropora cervicornis</name>
    <name type="common">Staghorn coral</name>
    <dbReference type="NCBI Taxonomy" id="6130"/>
    <lineage>
        <taxon>Eukaryota</taxon>
        <taxon>Metazoa</taxon>
        <taxon>Cnidaria</taxon>
        <taxon>Anthozoa</taxon>
        <taxon>Hexacorallia</taxon>
        <taxon>Scleractinia</taxon>
        <taxon>Astrocoeniina</taxon>
        <taxon>Acroporidae</taxon>
        <taxon>Acropora</taxon>
    </lineage>
</organism>
<dbReference type="EMBL" id="JARQWQ010000060">
    <property type="protein sequence ID" value="KAK2555815.1"/>
    <property type="molecule type" value="Genomic_DNA"/>
</dbReference>
<reference evidence="1" key="2">
    <citation type="journal article" date="2023" name="Science">
        <title>Genomic signatures of disease resistance in endangered staghorn corals.</title>
        <authorList>
            <person name="Vollmer S.V."/>
            <person name="Selwyn J.D."/>
            <person name="Despard B.A."/>
            <person name="Roesel C.L."/>
        </authorList>
    </citation>
    <scope>NUCLEOTIDE SEQUENCE</scope>
    <source>
        <strain evidence="1">K2</strain>
    </source>
</reference>
<evidence type="ECO:0000313" key="2">
    <source>
        <dbReference type="Proteomes" id="UP001249851"/>
    </source>
</evidence>
<accession>A0AAD9V005</accession>
<sequence>MADKVEFVSDEEIPMVESVKSSLDISASRSIKYDKFTIDLWISTELAPENPFYKAEVLRVKTLNAVPTELLRTPLT</sequence>
<comment type="caution">
    <text evidence="1">The sequence shown here is derived from an EMBL/GenBank/DDBJ whole genome shotgun (WGS) entry which is preliminary data.</text>
</comment>
<dbReference type="AlphaFoldDB" id="A0AAD9V005"/>
<proteinExistence type="predicted"/>
<reference evidence="1" key="1">
    <citation type="journal article" date="2023" name="G3 (Bethesda)">
        <title>Whole genome assembly and annotation of the endangered Caribbean coral Acropora cervicornis.</title>
        <authorList>
            <person name="Selwyn J.D."/>
            <person name="Vollmer S.V."/>
        </authorList>
    </citation>
    <scope>NUCLEOTIDE SEQUENCE</scope>
    <source>
        <strain evidence="1">K2</strain>
    </source>
</reference>
<protein>
    <submittedName>
        <fullName evidence="1">Uncharacterized protein</fullName>
    </submittedName>
</protein>
<dbReference type="Proteomes" id="UP001249851">
    <property type="component" value="Unassembled WGS sequence"/>
</dbReference>
<gene>
    <name evidence="1" type="ORF">P5673_022438</name>
</gene>
<keyword evidence="2" id="KW-1185">Reference proteome</keyword>
<name>A0AAD9V005_ACRCE</name>
<evidence type="ECO:0000313" key="1">
    <source>
        <dbReference type="EMBL" id="KAK2555815.1"/>
    </source>
</evidence>